<dbReference type="InterPro" id="IPR006260">
    <property type="entry name" value="TonB/TolA_C"/>
</dbReference>
<evidence type="ECO:0000256" key="2">
    <source>
        <dbReference type="ARBA" id="ARBA00022692"/>
    </source>
</evidence>
<organism evidence="7 8">
    <name type="scientific">Elongatibacter sediminis</name>
    <dbReference type="NCBI Taxonomy" id="3119006"/>
    <lineage>
        <taxon>Bacteria</taxon>
        <taxon>Pseudomonadati</taxon>
        <taxon>Pseudomonadota</taxon>
        <taxon>Gammaproteobacteria</taxon>
        <taxon>Chromatiales</taxon>
        <taxon>Wenzhouxiangellaceae</taxon>
        <taxon>Elongatibacter</taxon>
    </lineage>
</organism>
<evidence type="ECO:0000313" key="8">
    <source>
        <dbReference type="Proteomes" id="UP001359886"/>
    </source>
</evidence>
<proteinExistence type="inferred from homology"/>
<feature type="transmembrane region" description="Helical" evidence="5">
    <location>
        <begin position="50"/>
        <end position="72"/>
    </location>
</feature>
<dbReference type="PROSITE" id="PS52015">
    <property type="entry name" value="TONB_CTD"/>
    <property type="match status" value="1"/>
</dbReference>
<dbReference type="SUPFAM" id="SSF74653">
    <property type="entry name" value="TolA/TonB C-terminal domain"/>
    <property type="match status" value="1"/>
</dbReference>
<feature type="transmembrane region" description="Helical" evidence="5">
    <location>
        <begin position="111"/>
        <end position="135"/>
    </location>
</feature>
<protein>
    <recommendedName>
        <fullName evidence="5">Protein TonB</fullName>
    </recommendedName>
</protein>
<reference evidence="7 8" key="1">
    <citation type="submission" date="2024-02" db="EMBL/GenBank/DDBJ databases">
        <title>A novel Wenzhouxiangellaceae bacterium, isolated from coastal sediments.</title>
        <authorList>
            <person name="Du Z.-J."/>
            <person name="Ye Y.-Q."/>
            <person name="Zhang X.-Y."/>
        </authorList>
    </citation>
    <scope>NUCLEOTIDE SEQUENCE [LARGE SCALE GENOMIC DNA]</scope>
    <source>
        <strain evidence="7 8">CH-27</strain>
    </source>
</reference>
<comment type="caution">
    <text evidence="7">The sequence shown here is derived from an EMBL/GenBank/DDBJ whole genome shotgun (WGS) entry which is preliminary data.</text>
</comment>
<evidence type="ECO:0000256" key="4">
    <source>
        <dbReference type="ARBA" id="ARBA00023136"/>
    </source>
</evidence>
<comment type="similarity">
    <text evidence="5">Belongs to the TonB family.</text>
</comment>
<evidence type="ECO:0000259" key="6">
    <source>
        <dbReference type="PROSITE" id="PS52015"/>
    </source>
</evidence>
<keyword evidence="5" id="KW-0735">Signal-anchor</keyword>
<dbReference type="InterPro" id="IPR003538">
    <property type="entry name" value="TonB"/>
</dbReference>
<dbReference type="GO" id="GO:0055085">
    <property type="term" value="P:transmembrane transport"/>
    <property type="evidence" value="ECO:0007669"/>
    <property type="project" value="InterPro"/>
</dbReference>
<feature type="transmembrane region" description="Helical" evidence="5">
    <location>
        <begin position="15"/>
        <end position="38"/>
    </location>
</feature>
<dbReference type="GO" id="GO:0031992">
    <property type="term" value="F:energy transducer activity"/>
    <property type="evidence" value="ECO:0007669"/>
    <property type="project" value="InterPro"/>
</dbReference>
<dbReference type="Gene3D" id="3.30.2010.10">
    <property type="entry name" value="Metalloproteases ('zincins'), catalytic domain"/>
    <property type="match status" value="1"/>
</dbReference>
<comment type="subcellular location">
    <subcellularLocation>
        <location evidence="5">Cell inner membrane</location>
        <topology evidence="5">Single-pass membrane protein</topology>
        <orientation evidence="5">Periplasmic side</orientation>
    </subcellularLocation>
    <subcellularLocation>
        <location evidence="1">Membrane</location>
        <topology evidence="1">Single-pass membrane protein</topology>
    </subcellularLocation>
</comment>
<dbReference type="InterPro" id="IPR052173">
    <property type="entry name" value="Beta-lactam_resp_regulator"/>
</dbReference>
<comment type="caution">
    <text evidence="5">Lacks conserved residue(s) required for the propagation of feature annotation.</text>
</comment>
<dbReference type="RefSeq" id="WP_354694156.1">
    <property type="nucleotide sequence ID" value="NZ_JAZHOG010000002.1"/>
</dbReference>
<dbReference type="PANTHER" id="PTHR34978:SF3">
    <property type="entry name" value="SLR0241 PROTEIN"/>
    <property type="match status" value="1"/>
</dbReference>
<dbReference type="Pfam" id="PF03544">
    <property type="entry name" value="TonB_C"/>
    <property type="match status" value="1"/>
</dbReference>
<evidence type="ECO:0000313" key="7">
    <source>
        <dbReference type="EMBL" id="MEJ8566838.1"/>
    </source>
</evidence>
<comment type="function">
    <text evidence="5">Interacts with outer membrane receptor proteins that carry out high-affinity binding and energy dependent uptake into the periplasmic space of specific substrates. It could act to transduce energy from the cytoplasmic membrane to specific energy-requiring processes in the outer membrane, resulting in the release into the periplasm of ligands bound by these outer membrane proteins.</text>
</comment>
<dbReference type="Proteomes" id="UP001359886">
    <property type="component" value="Unassembled WGS sequence"/>
</dbReference>
<dbReference type="CDD" id="cd07341">
    <property type="entry name" value="M56_BlaR1_MecR1_like"/>
    <property type="match status" value="1"/>
</dbReference>
<keyword evidence="2 5" id="KW-0812">Transmembrane</keyword>
<evidence type="ECO:0000256" key="1">
    <source>
        <dbReference type="ARBA" id="ARBA00004167"/>
    </source>
</evidence>
<evidence type="ECO:0000256" key="5">
    <source>
        <dbReference type="RuleBase" id="RU362123"/>
    </source>
</evidence>
<sequence length="635" mass="69253">MGGADLMLASGLVSALGWALVHFLWQGCLIAVGFWLVCVLSSRESAHLRYWAGVGGLCLSILALGATFAIYYEPDATFTLTAASESVNSFLVLSGSLPDMSGVLQDGIEPALPWVVLIWLAGVLWLSGCAALDWLGLRRLVRRDAVDAGEAVSRMTRGLEEKLGLRRAVRVLQSARITVPMAVGWIRPVIVIPASVMMRLPPAQLEMVLAHELGHIRRYDHLINWLQVTLETLLFYHPAIRWMSRRVREERENCCDDLVVSRCRKPATYARALTNLEMLRGPDAPTAVMAATGGNLMGRIRRIVDAELPRSSTAYAQISLMAALALIVALGAHQGLALSRALNQVASVAQVQASDIEWKTWGRSRAAWGAGLDRFVTQTRVPLARGRISDPSPFITAGLSRASALPPVQKRALAADAVPTAPEPGHVTPSSHPGPYETARLDLSPATVDKAPQRAAEPATLFVGVGLRPITLSGATVTALPGKRVPQPQHRFAARISSPVSIHPVVVEKVEPRYPWRARAYELEGSVELTFSVDGDGQPYDIDVVDSIPIGVFDRAAKKAMKQWKFKPPEGLAANLRLTQTFDFDLEDLPAERPRRRYCQATGRRTCSMAPPDAVVVYVNPPTRRSPEYQGARLD</sequence>
<accession>A0AAW9RFJ6</accession>
<dbReference type="GO" id="GO:0015031">
    <property type="term" value="P:protein transport"/>
    <property type="evidence" value="ECO:0007669"/>
    <property type="project" value="UniProtKB-UniRule"/>
</dbReference>
<dbReference type="Pfam" id="PF05569">
    <property type="entry name" value="Peptidase_M56"/>
    <property type="match status" value="1"/>
</dbReference>
<keyword evidence="5" id="KW-0997">Cell inner membrane</keyword>
<dbReference type="GO" id="GO:0015891">
    <property type="term" value="P:siderophore transport"/>
    <property type="evidence" value="ECO:0007669"/>
    <property type="project" value="InterPro"/>
</dbReference>
<dbReference type="AlphaFoldDB" id="A0AAW9RFJ6"/>
<name>A0AAW9RFJ6_9GAMM</name>
<dbReference type="InterPro" id="IPR037682">
    <property type="entry name" value="TonB_C"/>
</dbReference>
<gene>
    <name evidence="7" type="ORF">V3330_04275</name>
</gene>
<dbReference type="NCBIfam" id="TIGR01352">
    <property type="entry name" value="tonB_Cterm"/>
    <property type="match status" value="1"/>
</dbReference>
<dbReference type="GO" id="GO:0030288">
    <property type="term" value="C:outer membrane-bounded periplasmic space"/>
    <property type="evidence" value="ECO:0007669"/>
    <property type="project" value="InterPro"/>
</dbReference>
<evidence type="ECO:0000256" key="3">
    <source>
        <dbReference type="ARBA" id="ARBA00022989"/>
    </source>
</evidence>
<keyword evidence="8" id="KW-1185">Reference proteome</keyword>
<dbReference type="Gene3D" id="3.30.2420.10">
    <property type="entry name" value="TonB"/>
    <property type="match status" value="1"/>
</dbReference>
<feature type="domain" description="TonB C-terminal" evidence="6">
    <location>
        <begin position="499"/>
        <end position="593"/>
    </location>
</feature>
<dbReference type="EMBL" id="JAZHOG010000002">
    <property type="protein sequence ID" value="MEJ8566838.1"/>
    <property type="molecule type" value="Genomic_DNA"/>
</dbReference>
<dbReference type="PANTHER" id="PTHR34978">
    <property type="entry name" value="POSSIBLE SENSOR-TRANSDUCER PROTEIN BLAR"/>
    <property type="match status" value="1"/>
</dbReference>
<dbReference type="InterPro" id="IPR008756">
    <property type="entry name" value="Peptidase_M56"/>
</dbReference>
<keyword evidence="5" id="KW-0653">Protein transport</keyword>
<dbReference type="GO" id="GO:0005886">
    <property type="term" value="C:plasma membrane"/>
    <property type="evidence" value="ECO:0007669"/>
    <property type="project" value="UniProtKB-SubCell"/>
</dbReference>
<keyword evidence="4 5" id="KW-0472">Membrane</keyword>
<keyword evidence="5" id="KW-1003">Cell membrane</keyword>
<keyword evidence="3 5" id="KW-1133">Transmembrane helix</keyword>
<dbReference type="PRINTS" id="PR01374">
    <property type="entry name" value="TONBPROTEIN"/>
</dbReference>
<keyword evidence="5" id="KW-0813">Transport</keyword>